<dbReference type="Pfam" id="PF00650">
    <property type="entry name" value="CRAL_TRIO"/>
    <property type="match status" value="1"/>
</dbReference>
<proteinExistence type="predicted"/>
<dbReference type="InterPro" id="IPR036865">
    <property type="entry name" value="CRAL-TRIO_dom_sf"/>
</dbReference>
<dbReference type="PANTHER" id="PTHR47926">
    <property type="entry name" value="PENTATRICOPEPTIDE REPEAT-CONTAINING PROTEIN"/>
    <property type="match status" value="1"/>
</dbReference>
<dbReference type="InterPro" id="IPR001251">
    <property type="entry name" value="CRAL-TRIO_dom"/>
</dbReference>
<name>A0ABD0VU73_DENTH</name>
<dbReference type="InterPro" id="IPR036273">
    <property type="entry name" value="CRAL/TRIO_N_dom_sf"/>
</dbReference>
<evidence type="ECO:0000256" key="1">
    <source>
        <dbReference type="ARBA" id="ARBA00022737"/>
    </source>
</evidence>
<gene>
    <name evidence="4" type="ORF">M5K25_002522</name>
</gene>
<dbReference type="FunFam" id="1.25.40.10:FF:000344">
    <property type="entry name" value="Pentatricopeptide repeat-containing protein"/>
    <property type="match status" value="1"/>
</dbReference>
<comment type="caution">
    <text evidence="4">The sequence shown here is derived from an EMBL/GenBank/DDBJ whole genome shotgun (WGS) entry which is preliminary data.</text>
</comment>
<evidence type="ECO:0000313" key="5">
    <source>
        <dbReference type="Proteomes" id="UP001552299"/>
    </source>
</evidence>
<dbReference type="InterPro" id="IPR011990">
    <property type="entry name" value="TPR-like_helical_dom_sf"/>
</dbReference>
<feature type="repeat" description="PPR" evidence="2">
    <location>
        <begin position="91"/>
        <end position="125"/>
    </location>
</feature>
<evidence type="ECO:0000259" key="3">
    <source>
        <dbReference type="PROSITE" id="PS50191"/>
    </source>
</evidence>
<dbReference type="PROSITE" id="PS50191">
    <property type="entry name" value="CRAL_TRIO"/>
    <property type="match status" value="1"/>
</dbReference>
<dbReference type="InterPro" id="IPR046960">
    <property type="entry name" value="PPR_At4g14850-like_plant"/>
</dbReference>
<keyword evidence="1" id="KW-0677">Repeat</keyword>
<dbReference type="Pfam" id="PF01535">
    <property type="entry name" value="PPR"/>
    <property type="match status" value="11"/>
</dbReference>
<dbReference type="AlphaFoldDB" id="A0ABD0VU73"/>
<dbReference type="EMBL" id="JANQDX010000003">
    <property type="protein sequence ID" value="KAL0926306.1"/>
    <property type="molecule type" value="Genomic_DNA"/>
</dbReference>
<organism evidence="4 5">
    <name type="scientific">Dendrobium thyrsiflorum</name>
    <name type="common">Pinecone-like raceme dendrobium</name>
    <name type="synonym">Orchid</name>
    <dbReference type="NCBI Taxonomy" id="117978"/>
    <lineage>
        <taxon>Eukaryota</taxon>
        <taxon>Viridiplantae</taxon>
        <taxon>Streptophyta</taxon>
        <taxon>Embryophyta</taxon>
        <taxon>Tracheophyta</taxon>
        <taxon>Spermatophyta</taxon>
        <taxon>Magnoliopsida</taxon>
        <taxon>Liliopsida</taxon>
        <taxon>Asparagales</taxon>
        <taxon>Orchidaceae</taxon>
        <taxon>Epidendroideae</taxon>
        <taxon>Malaxideae</taxon>
        <taxon>Dendrobiinae</taxon>
        <taxon>Dendrobium</taxon>
    </lineage>
</organism>
<feature type="repeat" description="PPR" evidence="2">
    <location>
        <begin position="254"/>
        <end position="288"/>
    </location>
</feature>
<dbReference type="InterPro" id="IPR002885">
    <property type="entry name" value="PPR_rpt"/>
</dbReference>
<feature type="domain" description="CRAL-TRIO" evidence="3">
    <location>
        <begin position="808"/>
        <end position="913"/>
    </location>
</feature>
<sequence>MELALEGGREILCQVHQNLGKITHISIVQCLSLIQKYHTVRELRNILAPMIVVGLFVDSEAVKQVITTCSSTTLEKLEFAELILRQFHDLETFAYNSVIRGYVQSKVPSRALSLYYWMLLIGASPDKFTFPLVFKACAGANALTAGEKIHCQILKSPLSLDLFAQASILSMYAKCGKIEMAQLTFDFMPHKSLVSWNTMIDGYVKHGCMDSAIALFNLMPERDVFSWNAMIDGHAKYGQMKIARHLFDEMFERDGVTWNIMIDGYAKSGDIKSARELFDIAPFKDIVTWGIMINGYAISDHIGVAHNLFEKTPCKSLVTWNCLINGYVKCCDMIAACKLFELMPLRNQKSWNIMLDAYVKCGEMALANQTFYAMPNKDVISWNILIDGHSKLGEMEMARELFDTMPYKDLVSWNVILGGYKQNWQPKEIFELFVQMQILEETPDCSTLAILLSGIADLGLYFLGSQVHAYVCRKHYLLDGTIGVALIDMYSKCGYADNSMRVFDMITTKKLDHWNAILSGLASLGCGNLAVSMFADMELSNVRPDDVTFVSILKACSHAGLVADGYQYFLLMSRKYGIPPKVQHYGCMVDLLSRSGHLEEAVEVVTSMPMKANDVVWRALLGASRTHGNIEVAEFAARHLNELVPSDSSAYVLLANIYGYKGQFGNAHNLWKIMKEKELVLEVKDKLEKEHSSLPVGKNGRDDEDLILWFLKDRKFVVEDAVTKLTKAIKWREDFGVSTLSEDSVKSIYATGKAYLHDFTDTGAGGSGIQAFPRCRWPSTFFKEMNLFSPNTLWLQKQAAAEDQKLCVLLIEKALHKFPYGLGEILVIVDLRGFRTENADIMFFTFLIDAFYYYYPKRLGQVLLVGAPFVFQPIWQLLKPLMKSYAALVRFCDADTVRSEYFQEDTMPAAFKG</sequence>
<dbReference type="Gene3D" id="3.40.525.10">
    <property type="entry name" value="CRAL-TRIO lipid binding domain"/>
    <property type="match status" value="1"/>
</dbReference>
<dbReference type="PROSITE" id="PS51375">
    <property type="entry name" value="PPR"/>
    <property type="match status" value="5"/>
</dbReference>
<evidence type="ECO:0000313" key="4">
    <source>
        <dbReference type="EMBL" id="KAL0926306.1"/>
    </source>
</evidence>
<dbReference type="SUPFAM" id="SSF52087">
    <property type="entry name" value="CRAL/TRIO domain"/>
    <property type="match status" value="1"/>
</dbReference>
<feature type="repeat" description="PPR" evidence="2">
    <location>
        <begin position="316"/>
        <end position="350"/>
    </location>
</feature>
<dbReference type="FunFam" id="1.25.40.10:FF:000277">
    <property type="entry name" value="Pentatricopeptide repeat-containing protein, mitochondrial"/>
    <property type="match status" value="1"/>
</dbReference>
<accession>A0ABD0VU73</accession>
<dbReference type="Pfam" id="PF13041">
    <property type="entry name" value="PPR_2"/>
    <property type="match status" value="1"/>
</dbReference>
<dbReference type="GO" id="GO:0005737">
    <property type="term" value="C:cytoplasm"/>
    <property type="evidence" value="ECO:0007669"/>
    <property type="project" value="UniProtKB-ARBA"/>
</dbReference>
<dbReference type="InterPro" id="IPR046848">
    <property type="entry name" value="E_motif"/>
</dbReference>
<dbReference type="SUPFAM" id="SSF46938">
    <property type="entry name" value="CRAL/TRIO N-terminal domain"/>
    <property type="match status" value="1"/>
</dbReference>
<keyword evidence="5" id="KW-1185">Reference proteome</keyword>
<feature type="repeat" description="PPR" evidence="2">
    <location>
        <begin position="378"/>
        <end position="412"/>
    </location>
</feature>
<reference evidence="4 5" key="1">
    <citation type="journal article" date="2024" name="Plant Biotechnol. J.">
        <title>Dendrobium thyrsiflorum genome and its molecular insights into genes involved in important horticultural traits.</title>
        <authorList>
            <person name="Chen B."/>
            <person name="Wang J.Y."/>
            <person name="Zheng P.J."/>
            <person name="Li K.L."/>
            <person name="Liang Y.M."/>
            <person name="Chen X.F."/>
            <person name="Zhang C."/>
            <person name="Zhao X."/>
            <person name="He X."/>
            <person name="Zhang G.Q."/>
            <person name="Liu Z.J."/>
            <person name="Xu Q."/>
        </authorList>
    </citation>
    <scope>NUCLEOTIDE SEQUENCE [LARGE SCALE GENOMIC DNA]</scope>
    <source>
        <strain evidence="4">GZMU011</strain>
    </source>
</reference>
<dbReference type="PANTHER" id="PTHR47926:SF452">
    <property type="entry name" value="PENTATRICOPEPTIDE REPEAT-CONTAINING PROTEIN"/>
    <property type="match status" value="1"/>
</dbReference>
<dbReference type="GO" id="GO:0016556">
    <property type="term" value="P:mRNA modification"/>
    <property type="evidence" value="ECO:0007669"/>
    <property type="project" value="UniProtKB-ARBA"/>
</dbReference>
<evidence type="ECO:0000256" key="2">
    <source>
        <dbReference type="PROSITE-ProRule" id="PRU00708"/>
    </source>
</evidence>
<dbReference type="Pfam" id="PF20431">
    <property type="entry name" value="E_motif"/>
    <property type="match status" value="1"/>
</dbReference>
<protein>
    <recommendedName>
        <fullName evidence="3">CRAL-TRIO domain-containing protein</fullName>
    </recommendedName>
</protein>
<dbReference type="CDD" id="cd00170">
    <property type="entry name" value="SEC14"/>
    <property type="match status" value="1"/>
</dbReference>
<dbReference type="Gene3D" id="1.25.40.10">
    <property type="entry name" value="Tetratricopeptide repeat domain"/>
    <property type="match status" value="5"/>
</dbReference>
<dbReference type="NCBIfam" id="TIGR00756">
    <property type="entry name" value="PPR"/>
    <property type="match status" value="6"/>
</dbReference>
<feature type="repeat" description="PPR" evidence="2">
    <location>
        <begin position="192"/>
        <end position="226"/>
    </location>
</feature>
<dbReference type="Proteomes" id="UP001552299">
    <property type="component" value="Unassembled WGS sequence"/>
</dbReference>